<feature type="region of interest" description="Disordered" evidence="1">
    <location>
        <begin position="838"/>
        <end position="865"/>
    </location>
</feature>
<feature type="compositionally biased region" description="Polar residues" evidence="1">
    <location>
        <begin position="838"/>
        <end position="849"/>
    </location>
</feature>
<feature type="domain" description="SCA7" evidence="2">
    <location>
        <begin position="298"/>
        <end position="365"/>
    </location>
</feature>
<dbReference type="PANTHER" id="PTHR15117:SF24">
    <property type="entry name" value="SCA7 DOMAIN-CONTAINING PROTEIN"/>
    <property type="match status" value="1"/>
</dbReference>
<feature type="compositionally biased region" description="Polar residues" evidence="1">
    <location>
        <begin position="669"/>
        <end position="681"/>
    </location>
</feature>
<dbReference type="InterPro" id="IPR013243">
    <property type="entry name" value="SCA7_dom"/>
</dbReference>
<evidence type="ECO:0000313" key="4">
    <source>
        <dbReference type="RefSeq" id="XP_013773226.2"/>
    </source>
</evidence>
<dbReference type="Pfam" id="PF08313">
    <property type="entry name" value="SCA7"/>
    <property type="match status" value="1"/>
</dbReference>
<feature type="region of interest" description="Disordered" evidence="1">
    <location>
        <begin position="1"/>
        <end position="43"/>
    </location>
</feature>
<feature type="compositionally biased region" description="Polar residues" evidence="1">
    <location>
        <begin position="1"/>
        <end position="20"/>
    </location>
</feature>
<feature type="compositionally biased region" description="Acidic residues" evidence="1">
    <location>
        <begin position="30"/>
        <end position="40"/>
    </location>
</feature>
<dbReference type="Gene3D" id="6.10.140.1270">
    <property type="match status" value="1"/>
</dbReference>
<dbReference type="PANTHER" id="PTHR15117">
    <property type="entry name" value="ATAXIN 7 RELATED"/>
    <property type="match status" value="1"/>
</dbReference>
<name>A0ABM1B230_LIMPO</name>
<feature type="region of interest" description="Disordered" evidence="1">
    <location>
        <begin position="920"/>
        <end position="940"/>
    </location>
</feature>
<feature type="compositionally biased region" description="Polar residues" evidence="1">
    <location>
        <begin position="451"/>
        <end position="485"/>
    </location>
</feature>
<protein>
    <submittedName>
        <fullName evidence="4">Ataxin-7-like protein 1</fullName>
    </submittedName>
</protein>
<dbReference type="GeneID" id="106458281"/>
<evidence type="ECO:0000256" key="1">
    <source>
        <dbReference type="SAM" id="MobiDB-lite"/>
    </source>
</evidence>
<proteinExistence type="predicted"/>
<reference evidence="4" key="1">
    <citation type="submission" date="2025-08" db="UniProtKB">
        <authorList>
            <consortium name="RefSeq"/>
        </authorList>
    </citation>
    <scope>IDENTIFICATION</scope>
    <source>
        <tissue evidence="4">Muscle</tissue>
    </source>
</reference>
<keyword evidence="3" id="KW-1185">Reference proteome</keyword>
<feature type="compositionally biased region" description="Low complexity" evidence="1">
    <location>
        <begin position="850"/>
        <end position="861"/>
    </location>
</feature>
<feature type="region of interest" description="Disordered" evidence="1">
    <location>
        <begin position="405"/>
        <end position="491"/>
    </location>
</feature>
<evidence type="ECO:0000259" key="2">
    <source>
        <dbReference type="PROSITE" id="PS51505"/>
    </source>
</evidence>
<dbReference type="InterPro" id="IPR052237">
    <property type="entry name" value="Ataxin-7-like_regulator"/>
</dbReference>
<feature type="compositionally biased region" description="Polar residues" evidence="1">
    <location>
        <begin position="648"/>
        <end position="662"/>
    </location>
</feature>
<feature type="compositionally biased region" description="Polar residues" evidence="1">
    <location>
        <begin position="423"/>
        <end position="438"/>
    </location>
</feature>
<accession>A0ABM1B230</accession>
<evidence type="ECO:0000313" key="3">
    <source>
        <dbReference type="Proteomes" id="UP000694941"/>
    </source>
</evidence>
<feature type="region of interest" description="Disordered" evidence="1">
    <location>
        <begin position="639"/>
        <end position="681"/>
    </location>
</feature>
<dbReference type="RefSeq" id="XP_013773226.2">
    <property type="nucleotide sequence ID" value="XM_013917772.2"/>
</dbReference>
<gene>
    <name evidence="4" type="primary">LOC106458281</name>
</gene>
<sequence length="940" mass="100132">MAAPYGSTSKSEGQSWSSWADNVGFKSPESIDENDDDDEANNSKKKEAGALQLKKEDMSLFGFCPAWDDFFLVVCEWCGKIVKPQVLKKHFEVRHGKNPLAFSEQDSASTDTVSKVNLVKANLALSSHAIVPNKSLSSSAHINMKSSAGHSASQLKPSETSLVDIRARNISKLKNAETPKPQKNHAMAPVVRVERILPDILMMKKKVNSASTDKKEHFLPTSSSSVDSTNLVLSPLPVPEPECQSIPISVQQQHHAVVKSVPMGSSLPPPKPCVKQGGMKKILNSSKSKMIPRERKLLPCKDREYDPDKHCGVVVPENGKPCTRSLTCKTHSLSLRRKVIGRKKNFDELLADHRSMKEAALKASQASAISSVCDVQNLKSKLQNATNEKPTQSLSTAAISRNIVVPSSPHSKDSSGSIKGSSLNCSVQRAAPVSQSKSPKAHSNKPVSHIIPQSRSPSSLNFGPGRPTSSTPISNKQEVKTTTQSKLEDTKTSTLDLPFIRHHPRPAAVCTFGLRQLGSGMFLLDRRWDLPRAALRAALCAERGGQPPPLKKLCVESRLPPVPEPSNSSDPYYFTCPDASSSPSKSELSNSTTNNTFVTTLPIALAHPVSFTTVTNTSSKVSTAISAYKSLKSKPGVSKALKTKDSDLTLSRNSLHSSSTGNGVKKKQLSGSSAQISAPNNKTLGNMMMPLVPDSVAVNAGNSLSLSYPFTLGENFGVLPRLQTVSYSTSGRNSFFTSHSTSLQSTVTSSSSARKEEGIMVTGADVVNGQLPVTSTLLHSVKISRFANSGPKLLATPGGSLGITLGGAGLIGQLSHIQNLHKSSISDHLGLINSQSIGNQKSQASGNCRTTSTNSSSNSAKSKSKIRKVLGRSVPTTTITTTTTSNHTTLSHPLGLGLLIKGTTGGGFFAALGDINSASSNLNSHPVSLTSTSSRPLTKQ</sequence>
<dbReference type="PROSITE" id="PS51505">
    <property type="entry name" value="SCA7"/>
    <property type="match status" value="1"/>
</dbReference>
<dbReference type="Proteomes" id="UP000694941">
    <property type="component" value="Unplaced"/>
</dbReference>
<organism evidence="3 4">
    <name type="scientific">Limulus polyphemus</name>
    <name type="common">Atlantic horseshoe crab</name>
    <dbReference type="NCBI Taxonomy" id="6850"/>
    <lineage>
        <taxon>Eukaryota</taxon>
        <taxon>Metazoa</taxon>
        <taxon>Ecdysozoa</taxon>
        <taxon>Arthropoda</taxon>
        <taxon>Chelicerata</taxon>
        <taxon>Merostomata</taxon>
        <taxon>Xiphosura</taxon>
        <taxon>Limulidae</taxon>
        <taxon>Limulus</taxon>
    </lineage>
</organism>